<dbReference type="Gene3D" id="1.10.10.10">
    <property type="entry name" value="Winged helix-like DNA-binding domain superfamily/Winged helix DNA-binding domain"/>
    <property type="match status" value="1"/>
</dbReference>
<dbReference type="InterPro" id="IPR057666">
    <property type="entry name" value="DrpA_SLOG"/>
</dbReference>
<dbReference type="InterPro" id="IPR036388">
    <property type="entry name" value="WH-like_DNA-bd_sf"/>
</dbReference>
<comment type="caution">
    <text evidence="4">The sequence shown here is derived from an EMBL/GenBank/DDBJ whole genome shotgun (WGS) entry which is preliminary data.</text>
</comment>
<feature type="compositionally biased region" description="Basic and acidic residues" evidence="2">
    <location>
        <begin position="1"/>
        <end position="29"/>
    </location>
</feature>
<feature type="compositionally biased region" description="Gly residues" evidence="2">
    <location>
        <begin position="85"/>
        <end position="98"/>
    </location>
</feature>
<proteinExistence type="inferred from homology"/>
<dbReference type="Pfam" id="PF02481">
    <property type="entry name" value="DNA_processg_A"/>
    <property type="match status" value="1"/>
</dbReference>
<name>A0A8J4EJB9_9ACTN</name>
<dbReference type="InterPro" id="IPR003488">
    <property type="entry name" value="DprA"/>
</dbReference>
<dbReference type="InterPro" id="IPR036390">
    <property type="entry name" value="WH_DNA-bd_sf"/>
</dbReference>
<evidence type="ECO:0000256" key="2">
    <source>
        <dbReference type="SAM" id="MobiDB-lite"/>
    </source>
</evidence>
<dbReference type="AlphaFoldDB" id="A0A8J4EJB9"/>
<feature type="compositionally biased region" description="Low complexity" evidence="2">
    <location>
        <begin position="67"/>
        <end position="84"/>
    </location>
</feature>
<protein>
    <recommendedName>
        <fullName evidence="3">Smf/DprA SLOG domain-containing protein</fullName>
    </recommendedName>
</protein>
<accession>A0A8J4EJB9</accession>
<sequence>MTERSDRPADQTPDRAFDRAPERASDRGSDQPPGRVPGPGPRGPDQLGPDPLLTGIGPAGAGPVVCDGASADSARGDGASADSARGGGAGHGAAGRGGAPDVAPGLAAGRFRGVDRSVQLHLPATGTRTPWLDPVGARLARAAETIGWQQHRLARVALCWLVEPGHRPLGALVRELGPVEVLRRLYTGAVPGRVSAAAAARLAAGDPVQRALQLAREGERLGCRVVVPEDDEWPVQVEDLVRIGRDADPRADPHTDPPILFWARGGRRIDEAAHRAVAVVGARAATDYGTHVTAELAFGLADRGWTVVSGGAYGVDAAAHRGALAASGLTVAVQACGLDISYPMANAGLLERIGQDGLLLSEWPPGAGAQRHRFLIRNRVIAALCRGTVVVEASARSGTRNTARRARELGRIVLAVPGPITSGMSVGTNLMIRQDEARLVSTAAEVIEEVGRIGDDLAPIPQGARTARDDLDAVSTTVLDAVPLRRAATVEEIAVAAGVSAQQVRRTVPLLSMLGFVEETDGGYRLRPEEKPSGSPGERPSIRG</sequence>
<feature type="domain" description="Smf/DprA SLOG" evidence="3">
    <location>
        <begin position="225"/>
        <end position="450"/>
    </location>
</feature>
<dbReference type="Proteomes" id="UP000614996">
    <property type="component" value="Unassembled WGS sequence"/>
</dbReference>
<evidence type="ECO:0000259" key="3">
    <source>
        <dbReference type="Pfam" id="PF02481"/>
    </source>
</evidence>
<dbReference type="NCBIfam" id="TIGR00732">
    <property type="entry name" value="dprA"/>
    <property type="match status" value="1"/>
</dbReference>
<gene>
    <name evidence="4" type="ORF">NUM_13900</name>
</gene>
<dbReference type="PANTHER" id="PTHR43022:SF1">
    <property type="entry name" value="PROTEIN SMF"/>
    <property type="match status" value="1"/>
</dbReference>
<evidence type="ECO:0000256" key="1">
    <source>
        <dbReference type="ARBA" id="ARBA00006525"/>
    </source>
</evidence>
<dbReference type="EMBL" id="BOPO01000019">
    <property type="protein sequence ID" value="GIL26136.1"/>
    <property type="molecule type" value="Genomic_DNA"/>
</dbReference>
<dbReference type="PANTHER" id="PTHR43022">
    <property type="entry name" value="PROTEIN SMF"/>
    <property type="match status" value="1"/>
</dbReference>
<feature type="compositionally biased region" description="Basic and acidic residues" evidence="2">
    <location>
        <begin position="523"/>
        <end position="532"/>
    </location>
</feature>
<feature type="region of interest" description="Disordered" evidence="2">
    <location>
        <begin position="523"/>
        <end position="544"/>
    </location>
</feature>
<evidence type="ECO:0000313" key="4">
    <source>
        <dbReference type="EMBL" id="GIL26136.1"/>
    </source>
</evidence>
<dbReference type="SUPFAM" id="SSF102405">
    <property type="entry name" value="MCP/YpsA-like"/>
    <property type="match status" value="1"/>
</dbReference>
<feature type="region of interest" description="Disordered" evidence="2">
    <location>
        <begin position="1"/>
        <end position="101"/>
    </location>
</feature>
<dbReference type="Gene3D" id="3.40.50.450">
    <property type="match status" value="1"/>
</dbReference>
<reference evidence="5" key="1">
    <citation type="journal article" date="2021" name="Int. J. Syst. Evol. Microbiol.">
        <title>Actinocatenispora comari sp. nov., an endophytic actinomycete isolated from aerial parts of Comarum salesowianum.</title>
        <authorList>
            <person name="Oyunbileg N."/>
            <person name="Iizaka Y."/>
            <person name="Hamada M."/>
            <person name="Davaapurev B.O."/>
            <person name="Fukumoto A."/>
            <person name="Tsetseg B."/>
            <person name="Kato F."/>
            <person name="Tamura T."/>
            <person name="Batkhuu J."/>
            <person name="Anzai Y."/>
        </authorList>
    </citation>
    <scope>NUCLEOTIDE SEQUENCE [LARGE SCALE GENOMIC DNA]</scope>
    <source>
        <strain evidence="5">NUM-2625</strain>
    </source>
</reference>
<dbReference type="GO" id="GO:0009294">
    <property type="term" value="P:DNA-mediated transformation"/>
    <property type="evidence" value="ECO:0007669"/>
    <property type="project" value="InterPro"/>
</dbReference>
<dbReference type="SUPFAM" id="SSF46785">
    <property type="entry name" value="Winged helix' DNA-binding domain"/>
    <property type="match status" value="1"/>
</dbReference>
<keyword evidence="5" id="KW-1185">Reference proteome</keyword>
<comment type="similarity">
    <text evidence="1">Belongs to the DprA/Smf family.</text>
</comment>
<evidence type="ECO:0000313" key="5">
    <source>
        <dbReference type="Proteomes" id="UP000614996"/>
    </source>
</evidence>
<organism evidence="4 5">
    <name type="scientific">Actinocatenispora comari</name>
    <dbReference type="NCBI Taxonomy" id="2807577"/>
    <lineage>
        <taxon>Bacteria</taxon>
        <taxon>Bacillati</taxon>
        <taxon>Actinomycetota</taxon>
        <taxon>Actinomycetes</taxon>
        <taxon>Micromonosporales</taxon>
        <taxon>Micromonosporaceae</taxon>
        <taxon>Actinocatenispora</taxon>
    </lineage>
</organism>